<keyword evidence="2" id="KW-0472">Membrane</keyword>
<evidence type="ECO:0000313" key="4">
    <source>
        <dbReference type="Proteomes" id="UP000240663"/>
    </source>
</evidence>
<reference evidence="3 4" key="1">
    <citation type="submission" date="2017-09" db="EMBL/GenBank/DDBJ databases">
        <title>Complete genome sequence of bacteriophage (DU_PP_V) infecting Pectobacterium spp.</title>
        <authorList>
            <person name="Park T.-H."/>
        </authorList>
    </citation>
    <scope>NUCLEOTIDE SEQUENCE [LARGE SCALE GENOMIC DNA]</scope>
</reference>
<keyword evidence="2" id="KW-1133">Transmembrane helix</keyword>
<sequence>MFTTALKSVFSSPWVYVLLLVLCVLSLGYLGVNKISSLSEDVQGFKSQVSLLEEKNEALSKKMVSMGWYHTTVLTNQNALNNRVSKLTDSLSREDIIAAKPGLVTRIAKKQNADLEERLACASGNRQYCR</sequence>
<feature type="transmembrane region" description="Helical" evidence="2">
    <location>
        <begin position="14"/>
        <end position="32"/>
    </location>
</feature>
<evidence type="ECO:0000256" key="1">
    <source>
        <dbReference type="SAM" id="Coils"/>
    </source>
</evidence>
<evidence type="ECO:0008006" key="5">
    <source>
        <dbReference type="Google" id="ProtNLM"/>
    </source>
</evidence>
<dbReference type="EMBL" id="MF979564">
    <property type="protein sequence ID" value="ATS94017.1"/>
    <property type="molecule type" value="Genomic_DNA"/>
</dbReference>
<accession>A0A2D2W6U1</accession>
<evidence type="ECO:0000256" key="2">
    <source>
        <dbReference type="SAM" id="Phobius"/>
    </source>
</evidence>
<evidence type="ECO:0000313" key="3">
    <source>
        <dbReference type="EMBL" id="ATS94017.1"/>
    </source>
</evidence>
<keyword evidence="2" id="KW-0812">Transmembrane</keyword>
<gene>
    <name evidence="3" type="ORF">P13BB106kb_p033</name>
</gene>
<proteinExistence type="predicted"/>
<feature type="coiled-coil region" evidence="1">
    <location>
        <begin position="35"/>
        <end position="62"/>
    </location>
</feature>
<keyword evidence="1" id="KW-0175">Coiled coil</keyword>
<organism evidence="3 4">
    <name type="scientific">Pectobacterium phage DU_PP_V</name>
    <dbReference type="NCBI Taxonomy" id="2041492"/>
    <lineage>
        <taxon>Viruses</taxon>
        <taxon>Duplodnaviria</taxon>
        <taxon>Heunggongvirae</taxon>
        <taxon>Uroviricota</taxon>
        <taxon>Caudoviricetes</taxon>
        <taxon>Demerecviridae</taxon>
        <taxon>Mccorquodalevirinae</taxon>
        <taxon>Hongcheonvirus</taxon>
        <taxon>Hongcheonvirus DUPPV</taxon>
    </lineage>
</organism>
<protein>
    <recommendedName>
        <fullName evidence="5">I-spanin</fullName>
    </recommendedName>
</protein>
<name>A0A2D2W6U1_9CAUD</name>
<dbReference type="Proteomes" id="UP000240663">
    <property type="component" value="Segment"/>
</dbReference>
<keyword evidence="4" id="KW-1185">Reference proteome</keyword>